<dbReference type="AlphaFoldDB" id="B8HRV6"/>
<protein>
    <submittedName>
        <fullName evidence="1">Uncharacterized protein</fullName>
    </submittedName>
</protein>
<dbReference type="HOGENOM" id="CLU_3232510_0_0_3"/>
<dbReference type="KEGG" id="cyn:Cyan7425_0219"/>
<sequence length="43" mass="4986">MMTRFEKLFNTAFLKNNGQSGHQDSKSFLGSVYEGFHKLGLYR</sequence>
<accession>B8HRV6</accession>
<dbReference type="EMBL" id="CP001344">
    <property type="protein sequence ID" value="ACL42615.1"/>
    <property type="molecule type" value="Genomic_DNA"/>
</dbReference>
<reference evidence="1" key="1">
    <citation type="submission" date="2009-01" db="EMBL/GenBank/DDBJ databases">
        <title>Complete sequence of chromosome Cyanothece sp. PCC 7425.</title>
        <authorList>
            <consortium name="US DOE Joint Genome Institute"/>
            <person name="Lucas S."/>
            <person name="Copeland A."/>
            <person name="Lapidus A."/>
            <person name="Glavina del Rio T."/>
            <person name="Dalin E."/>
            <person name="Tice H."/>
            <person name="Bruce D."/>
            <person name="Goodwin L."/>
            <person name="Pitluck S."/>
            <person name="Sims D."/>
            <person name="Meineke L."/>
            <person name="Brettin T."/>
            <person name="Detter J.C."/>
            <person name="Han C."/>
            <person name="Larimer F."/>
            <person name="Land M."/>
            <person name="Hauser L."/>
            <person name="Kyrpides N."/>
            <person name="Ovchinnikova G."/>
            <person name="Liberton M."/>
            <person name="Stoeckel J."/>
            <person name="Banerjee A."/>
            <person name="Singh A."/>
            <person name="Page L."/>
            <person name="Sato H."/>
            <person name="Zhao L."/>
            <person name="Sherman L."/>
            <person name="Pakrasi H."/>
            <person name="Richardson P."/>
        </authorList>
    </citation>
    <scope>NUCLEOTIDE SEQUENCE</scope>
    <source>
        <strain evidence="1">PCC 7425</strain>
    </source>
</reference>
<evidence type="ECO:0000313" key="1">
    <source>
        <dbReference type="EMBL" id="ACL42615.1"/>
    </source>
</evidence>
<organism evidence="1">
    <name type="scientific">Cyanothece sp. (strain PCC 7425 / ATCC 29141)</name>
    <dbReference type="NCBI Taxonomy" id="395961"/>
    <lineage>
        <taxon>Bacteria</taxon>
        <taxon>Bacillati</taxon>
        <taxon>Cyanobacteriota</taxon>
        <taxon>Cyanophyceae</taxon>
        <taxon>Gomontiellales</taxon>
        <taxon>Cyanothecaceae</taxon>
        <taxon>Cyanothece</taxon>
    </lineage>
</organism>
<name>B8HRV6_CYAP4</name>
<proteinExistence type="predicted"/>
<gene>
    <name evidence="1" type="ordered locus">Cyan7425_0219</name>
</gene>
<dbReference type="STRING" id="395961.Cyan7425_0219"/>